<sequence>MIIPKTREEIELMRESSLLVSKTLGMLATELKPGITTLQLDKMAEEFIRDHQAVPGFLGLYGCPSSILTSVNEQIVHGLPNNRPIEEGDIVSVDCGVLKNEFYGDHAYTFEIGEVAPETKKLLQITKESLYIGISEFKAGNRVEDVGNAIQKYTEAAGYGVVRELVGHGLGRKMHEDPEMPNYGKRGRGKLFVEGMVVAIEPMINLGTKNIKQLKDGWTIITADKKPSAHFEHNVALIDGKPELLSTFSYIYEALGIVSTEEVAFRKQPLVLS</sequence>
<feature type="domain" description="Peptidase M24" evidence="8">
    <location>
        <begin position="11"/>
        <end position="236"/>
    </location>
</feature>
<comment type="cofactor">
    <cofactor evidence="6">
        <name>Co(2+)</name>
        <dbReference type="ChEBI" id="CHEBI:48828"/>
    </cofactor>
    <cofactor evidence="6">
        <name>Zn(2+)</name>
        <dbReference type="ChEBI" id="CHEBI:29105"/>
    </cofactor>
    <cofactor evidence="6">
        <name>Mn(2+)</name>
        <dbReference type="ChEBI" id="CHEBI:29035"/>
    </cofactor>
    <cofactor evidence="6">
        <name>Fe(2+)</name>
        <dbReference type="ChEBI" id="CHEBI:29033"/>
    </cofactor>
    <text evidence="6">Binds 2 divalent metal cations per subunit. Has a high-affinity and a low affinity metal-binding site. The true nature of the physiological cofactor is under debate. The enzyme is active with cobalt, zinc, manganese or divalent iron ions. Most likely, methionine aminopeptidases function as mononuclear Fe(2+)-metalloproteases under physiological conditions, and the catalytically relevant metal-binding site has been assigned to the histidine-containing high-affinity site.</text>
</comment>
<feature type="binding site" evidence="6">
    <location>
        <position position="105"/>
    </location>
    <ligand>
        <name>a divalent metal cation</name>
        <dbReference type="ChEBI" id="CHEBI:60240"/>
        <label>2</label>
        <note>catalytic</note>
    </ligand>
</feature>
<feature type="binding site" evidence="6">
    <location>
        <position position="175"/>
    </location>
    <ligand>
        <name>substrate</name>
    </ligand>
</feature>
<evidence type="ECO:0000256" key="5">
    <source>
        <dbReference type="ARBA" id="ARBA00022801"/>
    </source>
</evidence>
<name>A0ABW9Z488_9FLAO</name>
<dbReference type="SUPFAM" id="SSF55920">
    <property type="entry name" value="Creatinase/aminopeptidase"/>
    <property type="match status" value="1"/>
</dbReference>
<keyword evidence="3 6" id="KW-0645">Protease</keyword>
<evidence type="ECO:0000256" key="7">
    <source>
        <dbReference type="RuleBase" id="RU003653"/>
    </source>
</evidence>
<reference evidence="10" key="1">
    <citation type="submission" date="2020-01" db="EMBL/GenBank/DDBJ databases">
        <title>Sphingomonas sp. strain CSW-10.</title>
        <authorList>
            <person name="Chen W.-M."/>
        </authorList>
    </citation>
    <scope>NUCLEOTIDE SEQUENCE [LARGE SCALE GENOMIC DNA]</scope>
    <source>
        <strain evidence="10">NST-5</strain>
    </source>
</reference>
<keyword evidence="10" id="KW-1185">Reference proteome</keyword>
<dbReference type="RefSeq" id="WP_166535487.1">
    <property type="nucleotide sequence ID" value="NZ_JAABLM010000001.1"/>
</dbReference>
<comment type="similarity">
    <text evidence="6">Belongs to the peptidase M24A family. Methionine aminopeptidase type 1 subfamily.</text>
</comment>
<dbReference type="Pfam" id="PF00557">
    <property type="entry name" value="Peptidase_M24"/>
    <property type="match status" value="1"/>
</dbReference>
<accession>A0ABW9Z488</accession>
<dbReference type="EMBL" id="JAABLM010000001">
    <property type="protein sequence ID" value="NBL63648.1"/>
    <property type="molecule type" value="Genomic_DNA"/>
</dbReference>
<gene>
    <name evidence="6 9" type="primary">map</name>
    <name evidence="9" type="ORF">GV828_00360</name>
</gene>
<protein>
    <recommendedName>
        <fullName evidence="6 7">Methionine aminopeptidase</fullName>
        <shortName evidence="6">MAP</shortName>
        <shortName evidence="6">MetAP</shortName>
        <ecNumber evidence="6 7">3.4.11.18</ecNumber>
    </recommendedName>
    <alternativeName>
        <fullName evidence="6">Peptidase M</fullName>
    </alternativeName>
</protein>
<organism evidence="9 10">
    <name type="scientific">Flavobacterium ichthyis</name>
    <dbReference type="NCBI Taxonomy" id="2698827"/>
    <lineage>
        <taxon>Bacteria</taxon>
        <taxon>Pseudomonadati</taxon>
        <taxon>Bacteroidota</taxon>
        <taxon>Flavobacteriia</taxon>
        <taxon>Flavobacteriales</taxon>
        <taxon>Flavobacteriaceae</taxon>
        <taxon>Flavobacterium</taxon>
    </lineage>
</organism>
<keyword evidence="4 6" id="KW-0479">Metal-binding</keyword>
<comment type="subunit">
    <text evidence="6">Monomer.</text>
</comment>
<dbReference type="PRINTS" id="PR00599">
    <property type="entry name" value="MAPEPTIDASE"/>
</dbReference>
<dbReference type="InterPro" id="IPR002467">
    <property type="entry name" value="Pept_M24A_MAP1"/>
</dbReference>
<comment type="catalytic activity">
    <reaction evidence="6 7">
        <text>Release of N-terminal amino acids, preferentially methionine, from peptides and arylamides.</text>
        <dbReference type="EC" id="3.4.11.18"/>
    </reaction>
</comment>
<evidence type="ECO:0000256" key="6">
    <source>
        <dbReference type="HAMAP-Rule" id="MF_01974"/>
    </source>
</evidence>
<evidence type="ECO:0000256" key="3">
    <source>
        <dbReference type="ARBA" id="ARBA00022670"/>
    </source>
</evidence>
<dbReference type="InterPro" id="IPR036005">
    <property type="entry name" value="Creatinase/aminopeptidase-like"/>
</dbReference>
<dbReference type="Proteomes" id="UP000798602">
    <property type="component" value="Unassembled WGS sequence"/>
</dbReference>
<dbReference type="Gene3D" id="3.90.230.10">
    <property type="entry name" value="Creatinase/methionine aminopeptidase superfamily"/>
    <property type="match status" value="1"/>
</dbReference>
<dbReference type="CDD" id="cd01086">
    <property type="entry name" value="MetAP1"/>
    <property type="match status" value="1"/>
</dbReference>
<evidence type="ECO:0000259" key="8">
    <source>
        <dbReference type="Pfam" id="PF00557"/>
    </source>
</evidence>
<dbReference type="InterPro" id="IPR000994">
    <property type="entry name" value="Pept_M24"/>
</dbReference>
<dbReference type="PANTHER" id="PTHR43330:SF27">
    <property type="entry name" value="METHIONINE AMINOPEPTIDASE"/>
    <property type="match status" value="1"/>
</dbReference>
<evidence type="ECO:0000256" key="4">
    <source>
        <dbReference type="ARBA" id="ARBA00022723"/>
    </source>
</evidence>
<feature type="binding site" evidence="6">
    <location>
        <position position="168"/>
    </location>
    <ligand>
        <name>a divalent metal cation</name>
        <dbReference type="ChEBI" id="CHEBI:60240"/>
        <label>2</label>
        <note>catalytic</note>
    </ligand>
</feature>
<evidence type="ECO:0000256" key="2">
    <source>
        <dbReference type="ARBA" id="ARBA00022438"/>
    </source>
</evidence>
<feature type="binding site" evidence="6">
    <location>
        <position position="232"/>
    </location>
    <ligand>
        <name>a divalent metal cation</name>
        <dbReference type="ChEBI" id="CHEBI:60240"/>
        <label>2</label>
        <note>catalytic</note>
    </ligand>
</feature>
<evidence type="ECO:0000313" key="9">
    <source>
        <dbReference type="EMBL" id="NBL63648.1"/>
    </source>
</evidence>
<feature type="binding site" evidence="6">
    <location>
        <position position="105"/>
    </location>
    <ligand>
        <name>a divalent metal cation</name>
        <dbReference type="ChEBI" id="CHEBI:60240"/>
        <label>1</label>
    </ligand>
</feature>
<dbReference type="EC" id="3.4.11.18" evidence="6 7"/>
<dbReference type="PANTHER" id="PTHR43330">
    <property type="entry name" value="METHIONINE AMINOPEPTIDASE"/>
    <property type="match status" value="1"/>
</dbReference>
<feature type="binding site" evidence="6">
    <location>
        <position position="77"/>
    </location>
    <ligand>
        <name>substrate</name>
    </ligand>
</feature>
<feature type="binding site" evidence="6">
    <location>
        <position position="201"/>
    </location>
    <ligand>
        <name>a divalent metal cation</name>
        <dbReference type="ChEBI" id="CHEBI:60240"/>
        <label>2</label>
        <note>catalytic</note>
    </ligand>
</feature>
<feature type="binding site" evidence="6">
    <location>
        <position position="94"/>
    </location>
    <ligand>
        <name>a divalent metal cation</name>
        <dbReference type="ChEBI" id="CHEBI:60240"/>
        <label>1</label>
    </ligand>
</feature>
<evidence type="ECO:0000256" key="1">
    <source>
        <dbReference type="ARBA" id="ARBA00002521"/>
    </source>
</evidence>
<proteinExistence type="inferred from homology"/>
<keyword evidence="2 6" id="KW-0031">Aminopeptidase</keyword>
<dbReference type="NCBIfam" id="TIGR00500">
    <property type="entry name" value="met_pdase_I"/>
    <property type="match status" value="1"/>
</dbReference>
<keyword evidence="5 6" id="KW-0378">Hydrolase</keyword>
<dbReference type="InterPro" id="IPR001714">
    <property type="entry name" value="Pept_M24_MAP"/>
</dbReference>
<comment type="function">
    <text evidence="1 6">Removes the N-terminal methionine from nascent proteins. The N-terminal methionine is often cleaved when the second residue in the primary sequence is small and uncharged (Met-Ala-, Cys, Gly, Pro, Ser, Thr, or Val). Requires deformylation of the N(alpha)-formylated initiator methionine before it can be hydrolyzed.</text>
</comment>
<comment type="caution">
    <text evidence="9">The sequence shown here is derived from an EMBL/GenBank/DDBJ whole genome shotgun (WGS) entry which is preliminary data.</text>
</comment>
<dbReference type="GO" id="GO:0004239">
    <property type="term" value="F:initiator methionyl aminopeptidase activity"/>
    <property type="evidence" value="ECO:0007669"/>
    <property type="project" value="UniProtKB-EC"/>
</dbReference>
<dbReference type="HAMAP" id="MF_01974">
    <property type="entry name" value="MetAP_1"/>
    <property type="match status" value="1"/>
</dbReference>
<evidence type="ECO:0000313" key="10">
    <source>
        <dbReference type="Proteomes" id="UP000798602"/>
    </source>
</evidence>
<feature type="binding site" evidence="6">
    <location>
        <position position="232"/>
    </location>
    <ligand>
        <name>a divalent metal cation</name>
        <dbReference type="ChEBI" id="CHEBI:60240"/>
        <label>1</label>
    </ligand>
</feature>